<evidence type="ECO:0000256" key="1">
    <source>
        <dbReference type="ARBA" id="ARBA00010641"/>
    </source>
</evidence>
<dbReference type="PANTHER" id="PTHR43133">
    <property type="entry name" value="RNA POLYMERASE ECF-TYPE SIGMA FACTO"/>
    <property type="match status" value="1"/>
</dbReference>
<evidence type="ECO:0000256" key="4">
    <source>
        <dbReference type="ARBA" id="ARBA00023125"/>
    </source>
</evidence>
<evidence type="ECO:0000256" key="5">
    <source>
        <dbReference type="ARBA" id="ARBA00023163"/>
    </source>
</evidence>
<dbReference type="Pfam" id="PF04542">
    <property type="entry name" value="Sigma70_r2"/>
    <property type="match status" value="1"/>
</dbReference>
<evidence type="ECO:0000256" key="2">
    <source>
        <dbReference type="ARBA" id="ARBA00023015"/>
    </source>
</evidence>
<dbReference type="AlphaFoldDB" id="A0A3D9JTZ9"/>
<keyword evidence="3" id="KW-0731">Sigma factor</keyword>
<protein>
    <submittedName>
        <fullName evidence="7">RNA polymerase sigma-70 factor (ECF subfamily)</fullName>
    </submittedName>
</protein>
<dbReference type="InterPro" id="IPR039425">
    <property type="entry name" value="RNA_pol_sigma-70-like"/>
</dbReference>
<proteinExistence type="inferred from homology"/>
<keyword evidence="2" id="KW-0805">Transcription regulation</keyword>
<name>A0A3D9JTZ9_9BACL</name>
<dbReference type="NCBIfam" id="TIGR02937">
    <property type="entry name" value="sigma70-ECF"/>
    <property type="match status" value="1"/>
</dbReference>
<dbReference type="GO" id="GO:0003677">
    <property type="term" value="F:DNA binding"/>
    <property type="evidence" value="ECO:0007669"/>
    <property type="project" value="UniProtKB-KW"/>
</dbReference>
<dbReference type="SUPFAM" id="SSF88946">
    <property type="entry name" value="Sigma2 domain of RNA polymerase sigma factors"/>
    <property type="match status" value="1"/>
</dbReference>
<dbReference type="Proteomes" id="UP000256977">
    <property type="component" value="Unassembled WGS sequence"/>
</dbReference>
<dbReference type="GO" id="GO:0016987">
    <property type="term" value="F:sigma factor activity"/>
    <property type="evidence" value="ECO:0007669"/>
    <property type="project" value="UniProtKB-KW"/>
</dbReference>
<dbReference type="Gene3D" id="1.10.10.10">
    <property type="entry name" value="Winged helix-like DNA-binding domain superfamily/Winged helix DNA-binding domain"/>
    <property type="match status" value="1"/>
</dbReference>
<keyword evidence="8" id="KW-1185">Reference proteome</keyword>
<evidence type="ECO:0000313" key="8">
    <source>
        <dbReference type="Proteomes" id="UP000256977"/>
    </source>
</evidence>
<accession>A0A3D9JTZ9</accession>
<organism evidence="7 8">
    <name type="scientific">Cohnella phaseoli</name>
    <dbReference type="NCBI Taxonomy" id="456490"/>
    <lineage>
        <taxon>Bacteria</taxon>
        <taxon>Bacillati</taxon>
        <taxon>Bacillota</taxon>
        <taxon>Bacilli</taxon>
        <taxon>Bacillales</taxon>
        <taxon>Paenibacillaceae</taxon>
        <taxon>Cohnella</taxon>
    </lineage>
</organism>
<dbReference type="Gene3D" id="1.10.1740.10">
    <property type="match status" value="1"/>
</dbReference>
<dbReference type="InterPro" id="IPR014284">
    <property type="entry name" value="RNA_pol_sigma-70_dom"/>
</dbReference>
<gene>
    <name evidence="7" type="ORF">DFP98_109153</name>
</gene>
<feature type="domain" description="RNA polymerase sigma-70 region 2" evidence="6">
    <location>
        <begin position="27"/>
        <end position="91"/>
    </location>
</feature>
<comment type="caution">
    <text evidence="7">The sequence shown here is derived from an EMBL/GenBank/DDBJ whole genome shotgun (WGS) entry which is preliminary data.</text>
</comment>
<dbReference type="SUPFAM" id="SSF88659">
    <property type="entry name" value="Sigma3 and sigma4 domains of RNA polymerase sigma factors"/>
    <property type="match status" value="1"/>
</dbReference>
<sequence>MSGAFVHAGKGSERMDASSAYEAWVNPHMLELEKYCSYLAGSKWDAEDLLQDTLLKAFVYFVKVEPEANMKAFVFRIARNLWIDECRKRRRKRTALLEMPEAVYTDSDYAEIRGSLEWLAERFSQRSIEMWLLARYFGYTLQEVADTMDVTVPTVKSVLFRTRAMLRQRRELQACQSPPIRQEVERWSRAVLLDLPCCLLGDRG</sequence>
<dbReference type="InterPro" id="IPR007627">
    <property type="entry name" value="RNA_pol_sigma70_r2"/>
</dbReference>
<dbReference type="InterPro" id="IPR013325">
    <property type="entry name" value="RNA_pol_sigma_r2"/>
</dbReference>
<evidence type="ECO:0000313" key="7">
    <source>
        <dbReference type="EMBL" id="RED77542.1"/>
    </source>
</evidence>
<comment type="similarity">
    <text evidence="1">Belongs to the sigma-70 factor family. ECF subfamily.</text>
</comment>
<dbReference type="GO" id="GO:0006352">
    <property type="term" value="P:DNA-templated transcription initiation"/>
    <property type="evidence" value="ECO:0007669"/>
    <property type="project" value="InterPro"/>
</dbReference>
<dbReference type="InterPro" id="IPR036388">
    <property type="entry name" value="WH-like_DNA-bd_sf"/>
</dbReference>
<keyword evidence="5" id="KW-0804">Transcription</keyword>
<dbReference type="EMBL" id="QRDZ01000009">
    <property type="protein sequence ID" value="RED77542.1"/>
    <property type="molecule type" value="Genomic_DNA"/>
</dbReference>
<evidence type="ECO:0000259" key="6">
    <source>
        <dbReference type="Pfam" id="PF04542"/>
    </source>
</evidence>
<dbReference type="OrthoDB" id="2381154at2"/>
<keyword evidence="4" id="KW-0238">DNA-binding</keyword>
<dbReference type="InterPro" id="IPR013324">
    <property type="entry name" value="RNA_pol_sigma_r3/r4-like"/>
</dbReference>
<dbReference type="PANTHER" id="PTHR43133:SF8">
    <property type="entry name" value="RNA POLYMERASE SIGMA FACTOR HI_1459-RELATED"/>
    <property type="match status" value="1"/>
</dbReference>
<evidence type="ECO:0000256" key="3">
    <source>
        <dbReference type="ARBA" id="ARBA00023082"/>
    </source>
</evidence>
<reference evidence="7 8" key="1">
    <citation type="submission" date="2018-07" db="EMBL/GenBank/DDBJ databases">
        <title>Genomic Encyclopedia of Type Strains, Phase III (KMG-III): the genomes of soil and plant-associated and newly described type strains.</title>
        <authorList>
            <person name="Whitman W."/>
        </authorList>
    </citation>
    <scope>NUCLEOTIDE SEQUENCE [LARGE SCALE GENOMIC DNA]</scope>
    <source>
        <strain evidence="7 8">CECT 7287</strain>
    </source>
</reference>